<dbReference type="PROSITE" id="PS50983">
    <property type="entry name" value="FE_B12_PBP"/>
    <property type="match status" value="1"/>
</dbReference>
<evidence type="ECO:0000256" key="4">
    <source>
        <dbReference type="ARBA" id="ARBA00022496"/>
    </source>
</evidence>
<evidence type="ECO:0000256" key="3">
    <source>
        <dbReference type="ARBA" id="ARBA00022448"/>
    </source>
</evidence>
<keyword evidence="5" id="KW-0732">Signal</keyword>
<sequence>MHNLTLSVLVLSCLHFADAGRAEGFPITIEHAFGTTTITERPDRVATVAWANHEVPLALGVVPVGFARANFGDDDGDGLLPWVAARLEDLGADAPPLFDEGDGIDFEAVAASAPDVILAAYSGLSERDYDILSRIAPVVAYRDGPWSTDWRGMIRLNAAGLGLSAEGEDLIDRTDRRIADTAARHPEIAGKRAMFLTHLDVRDLSLIRFYSANDTRVKFLHDLGLRSPESVRDASVPGRYSGEMSAERIDALNDVDIVVTYGDTALLAAARDNPLTSRMKAVEDGAVVLLGNDPLGTAANPTPLSIPWVLDDYVSRLAQAARAAE</sequence>
<evidence type="ECO:0000313" key="7">
    <source>
        <dbReference type="EMBL" id="APE44560.1"/>
    </source>
</evidence>
<keyword evidence="4" id="KW-0410">Iron transport</keyword>
<organism evidence="7 8">
    <name type="scientific">Sulfitobacter alexandrii</name>
    <dbReference type="NCBI Taxonomy" id="1917485"/>
    <lineage>
        <taxon>Bacteria</taxon>
        <taxon>Pseudomonadati</taxon>
        <taxon>Pseudomonadota</taxon>
        <taxon>Alphaproteobacteria</taxon>
        <taxon>Rhodobacterales</taxon>
        <taxon>Roseobacteraceae</taxon>
        <taxon>Sulfitobacter</taxon>
    </lineage>
</organism>
<dbReference type="STRING" id="1917485.BOO69_14920"/>
<keyword evidence="8" id="KW-1185">Reference proteome</keyword>
<dbReference type="AlphaFoldDB" id="A0A1J0WK59"/>
<dbReference type="SUPFAM" id="SSF53807">
    <property type="entry name" value="Helical backbone' metal receptor"/>
    <property type="match status" value="1"/>
</dbReference>
<evidence type="ECO:0000256" key="1">
    <source>
        <dbReference type="ARBA" id="ARBA00004196"/>
    </source>
</evidence>
<evidence type="ECO:0000256" key="2">
    <source>
        <dbReference type="ARBA" id="ARBA00008814"/>
    </source>
</evidence>
<dbReference type="RefSeq" id="WP_071972904.1">
    <property type="nucleotide sequence ID" value="NZ_CP018076.1"/>
</dbReference>
<dbReference type="OrthoDB" id="1846031at2"/>
<dbReference type="Pfam" id="PF01497">
    <property type="entry name" value="Peripla_BP_2"/>
    <property type="match status" value="1"/>
</dbReference>
<evidence type="ECO:0000256" key="5">
    <source>
        <dbReference type="ARBA" id="ARBA00022729"/>
    </source>
</evidence>
<dbReference type="Proteomes" id="UP000181897">
    <property type="component" value="Chromosome"/>
</dbReference>
<evidence type="ECO:0000259" key="6">
    <source>
        <dbReference type="PROSITE" id="PS50983"/>
    </source>
</evidence>
<keyword evidence="4" id="KW-0406">Ion transport</keyword>
<dbReference type="GO" id="GO:0030288">
    <property type="term" value="C:outer membrane-bounded periplasmic space"/>
    <property type="evidence" value="ECO:0007669"/>
    <property type="project" value="TreeGrafter"/>
</dbReference>
<protein>
    <submittedName>
        <fullName evidence="7">ABC transporter substrate-binding protein</fullName>
    </submittedName>
</protein>
<dbReference type="PANTHER" id="PTHR30532:SF24">
    <property type="entry name" value="FERRIC ENTEROBACTIN-BINDING PERIPLASMIC PROTEIN FEPB"/>
    <property type="match status" value="1"/>
</dbReference>
<dbReference type="PANTHER" id="PTHR30532">
    <property type="entry name" value="IRON III DICITRATE-BINDING PERIPLASMIC PROTEIN"/>
    <property type="match status" value="1"/>
</dbReference>
<reference evidence="7 8" key="1">
    <citation type="submission" date="2016-11" db="EMBL/GenBank/DDBJ databases">
        <title>Complete genome sequence of Sulfitobacter sp. AM1-D1, a toxic bacteria associated with marine dinoflagellate Alexandrium minutum in East China Sea.</title>
        <authorList>
            <person name="Yang Q."/>
            <person name="Zhang X."/>
            <person name="Tian X."/>
        </authorList>
    </citation>
    <scope>NUCLEOTIDE SEQUENCE [LARGE SCALE GENOMIC DNA]</scope>
    <source>
        <strain evidence="7 8">AM1-D1</strain>
    </source>
</reference>
<feature type="domain" description="Fe/B12 periplasmic-binding" evidence="6">
    <location>
        <begin position="44"/>
        <end position="321"/>
    </location>
</feature>
<dbReference type="KEGG" id="suam:BOO69_14920"/>
<comment type="subcellular location">
    <subcellularLocation>
        <location evidence="1">Cell envelope</location>
    </subcellularLocation>
</comment>
<dbReference type="Gene3D" id="3.40.50.1980">
    <property type="entry name" value="Nitrogenase molybdenum iron protein domain"/>
    <property type="match status" value="2"/>
</dbReference>
<keyword evidence="4" id="KW-0408">Iron</keyword>
<proteinExistence type="inferred from homology"/>
<comment type="similarity">
    <text evidence="2">Belongs to the bacterial solute-binding protein 8 family.</text>
</comment>
<dbReference type="GO" id="GO:1901678">
    <property type="term" value="P:iron coordination entity transport"/>
    <property type="evidence" value="ECO:0007669"/>
    <property type="project" value="UniProtKB-ARBA"/>
</dbReference>
<dbReference type="EMBL" id="CP018076">
    <property type="protein sequence ID" value="APE44560.1"/>
    <property type="molecule type" value="Genomic_DNA"/>
</dbReference>
<evidence type="ECO:0000313" key="8">
    <source>
        <dbReference type="Proteomes" id="UP000181897"/>
    </source>
</evidence>
<dbReference type="InterPro" id="IPR051313">
    <property type="entry name" value="Bact_iron-sidero_bind"/>
</dbReference>
<accession>A0A1J0WK59</accession>
<dbReference type="CDD" id="cd01146">
    <property type="entry name" value="FhuD"/>
    <property type="match status" value="1"/>
</dbReference>
<dbReference type="InterPro" id="IPR002491">
    <property type="entry name" value="ABC_transptr_periplasmic_BD"/>
</dbReference>
<name>A0A1J0WK59_9RHOB</name>
<keyword evidence="3" id="KW-0813">Transport</keyword>
<gene>
    <name evidence="7" type="ORF">BOO69_14920</name>
</gene>